<protein>
    <submittedName>
        <fullName evidence="1">Uncharacterized protein</fullName>
    </submittedName>
</protein>
<reference evidence="1" key="1">
    <citation type="submission" date="2020-04" db="EMBL/GenBank/DDBJ databases">
        <authorList>
            <person name="Broberg M."/>
        </authorList>
    </citation>
    <scope>NUCLEOTIDE SEQUENCE</scope>
</reference>
<evidence type="ECO:0000313" key="1">
    <source>
        <dbReference type="EMBL" id="CAG9936784.1"/>
    </source>
</evidence>
<reference evidence="1" key="2">
    <citation type="submission" date="2021-10" db="EMBL/GenBank/DDBJ databases">
        <authorList>
            <person name="Piombo E."/>
        </authorList>
    </citation>
    <scope>NUCLEOTIDE SEQUENCE</scope>
</reference>
<dbReference type="Proteomes" id="UP000836387">
    <property type="component" value="Unassembled WGS sequence"/>
</dbReference>
<organism evidence="1 2">
    <name type="scientific">Clonostachys rosea f. rosea IK726</name>
    <dbReference type="NCBI Taxonomy" id="1349383"/>
    <lineage>
        <taxon>Eukaryota</taxon>
        <taxon>Fungi</taxon>
        <taxon>Dikarya</taxon>
        <taxon>Ascomycota</taxon>
        <taxon>Pezizomycotina</taxon>
        <taxon>Sordariomycetes</taxon>
        <taxon>Hypocreomycetidae</taxon>
        <taxon>Hypocreales</taxon>
        <taxon>Bionectriaceae</taxon>
        <taxon>Clonostachys</taxon>
    </lineage>
</organism>
<comment type="caution">
    <text evidence="1">The sequence shown here is derived from an EMBL/GenBank/DDBJ whole genome shotgun (WGS) entry which is preliminary data.</text>
</comment>
<name>A0ACA9T7A7_BIOOC</name>
<sequence length="321" mass="35097">MKLTTLLLSTSALAQAAGIPPYEIHAIFPANGSNLSQAIKPPKAIKPFQFINSSQPINSSQATNSSTASLLTRGEFALTEKTPIPSGRIFCHKPDWVPPTSDYHAAISLLFDAPQFFIPKNAVRYALYGDSVVYICNPTGVNTGSLLEFMQAMDDIDAECGPGKPGKRVIKDWGKYYGRGVRGGTICSLEGNHVDPTGHRTGLPNDLEEKVKAGCKSHVNGFLSIFDGWKDRPECYDSTARMGKLKKLRALFPWYKRGADFDGDYEVPYIEPEEEDQDGGQETQSQSQNEGKNDKDGQGEGQENENGKKGQDSGVDEKGRN</sequence>
<proteinExistence type="predicted"/>
<dbReference type="EMBL" id="CADEHS020000001">
    <property type="protein sequence ID" value="CAG9936784.1"/>
    <property type="molecule type" value="Genomic_DNA"/>
</dbReference>
<keyword evidence="2" id="KW-1185">Reference proteome</keyword>
<evidence type="ECO:0000313" key="2">
    <source>
        <dbReference type="Proteomes" id="UP000836387"/>
    </source>
</evidence>
<gene>
    <name evidence="1" type="ORF">CRV2_00003966</name>
</gene>
<accession>A0ACA9T7A7</accession>